<accession>A0A0G4HL44</accession>
<dbReference type="EMBL" id="CDMZ01003027">
    <property type="protein sequence ID" value="CEM44829.1"/>
    <property type="molecule type" value="Genomic_DNA"/>
</dbReference>
<sequence>MYAPMHWYWQDKEGQAKDSEMDCFEVLYDGGEGADLVFVQFEHPTSRSREHWNRRTFKSAADLASFTSALQEARAKTKRGRLGSVLESTCRVVLEGVFERLHRVCLLDAPPGEQERDGGKEKERDEEGKKERGEEGEKERAEEGEKERHEKGEKERVEEGEKERREEGEKERVEEGEKERVEEGEKERREEGEKERVEEGEKERGEEGEKERGEEGKR</sequence>
<protein>
    <submittedName>
        <fullName evidence="2">Uncharacterized protein</fullName>
    </submittedName>
</protein>
<reference evidence="2" key="1">
    <citation type="submission" date="2014-11" db="EMBL/GenBank/DDBJ databases">
        <authorList>
            <person name="Otto D Thomas"/>
            <person name="Naeem Raeece"/>
        </authorList>
    </citation>
    <scope>NUCLEOTIDE SEQUENCE</scope>
</reference>
<evidence type="ECO:0000256" key="1">
    <source>
        <dbReference type="SAM" id="MobiDB-lite"/>
    </source>
</evidence>
<name>A0A0G4HL44_9ALVE</name>
<gene>
    <name evidence="2" type="ORF">Cvel_28647</name>
</gene>
<evidence type="ECO:0000313" key="2">
    <source>
        <dbReference type="EMBL" id="CEM44829.1"/>
    </source>
</evidence>
<feature type="region of interest" description="Disordered" evidence="1">
    <location>
        <begin position="109"/>
        <end position="218"/>
    </location>
</feature>
<dbReference type="AlphaFoldDB" id="A0A0G4HL44"/>
<organism evidence="2">
    <name type="scientific">Chromera velia CCMP2878</name>
    <dbReference type="NCBI Taxonomy" id="1169474"/>
    <lineage>
        <taxon>Eukaryota</taxon>
        <taxon>Sar</taxon>
        <taxon>Alveolata</taxon>
        <taxon>Colpodellida</taxon>
        <taxon>Chromeraceae</taxon>
        <taxon>Chromera</taxon>
    </lineage>
</organism>
<proteinExistence type="predicted"/>
<dbReference type="VEuPathDB" id="CryptoDB:Cvel_28647"/>
<feature type="compositionally biased region" description="Basic and acidic residues" evidence="1">
    <location>
        <begin position="113"/>
        <end position="218"/>
    </location>
</feature>